<proteinExistence type="predicted"/>
<dbReference type="SUPFAM" id="SSF55729">
    <property type="entry name" value="Acyl-CoA N-acyltransferases (Nat)"/>
    <property type="match status" value="1"/>
</dbReference>
<evidence type="ECO:0000313" key="3">
    <source>
        <dbReference type="Proteomes" id="UP000183974"/>
    </source>
</evidence>
<name>A0A1M7EQE6_9RHOB</name>
<evidence type="ECO:0000259" key="1">
    <source>
        <dbReference type="PROSITE" id="PS51186"/>
    </source>
</evidence>
<gene>
    <name evidence="2" type="ORF">SAMN05444398_107166</name>
</gene>
<dbReference type="RefSeq" id="WP_073035271.1">
    <property type="nucleotide sequence ID" value="NZ_BMLR01000007.1"/>
</dbReference>
<dbReference type="Pfam" id="PF00583">
    <property type="entry name" value="Acetyltransf_1"/>
    <property type="match status" value="1"/>
</dbReference>
<evidence type="ECO:0000313" key="2">
    <source>
        <dbReference type="EMBL" id="SHL93917.1"/>
    </source>
</evidence>
<keyword evidence="3" id="KW-1185">Reference proteome</keyword>
<sequence length="148" mass="16127">MPNLTLAKPDDLDRLDALVASHHAEAGIAQDASARREALLALLEGAPHGAGYLIGPVRAPIGYVLLSFGWSVRQGGMTATLDELFIRSGVRNRGIGAEVLTSLPKALKGAGLKVMHVETPRDQPRPRSLYQRMRFHPRDEVMILSRDV</sequence>
<dbReference type="Gene3D" id="3.40.630.30">
    <property type="match status" value="1"/>
</dbReference>
<dbReference type="InterPro" id="IPR016181">
    <property type="entry name" value="Acyl_CoA_acyltransferase"/>
</dbReference>
<accession>A0A1M7EQE6</accession>
<protein>
    <submittedName>
        <fullName evidence="2">Acetyltransferase (GNAT) family protein</fullName>
    </submittedName>
</protein>
<dbReference type="InterPro" id="IPR000182">
    <property type="entry name" value="GNAT_dom"/>
</dbReference>
<feature type="domain" description="N-acetyltransferase" evidence="1">
    <location>
        <begin position="2"/>
        <end position="148"/>
    </location>
</feature>
<dbReference type="EMBL" id="FRBR01000007">
    <property type="protein sequence ID" value="SHL93917.1"/>
    <property type="molecule type" value="Genomic_DNA"/>
</dbReference>
<reference evidence="2 3" key="1">
    <citation type="submission" date="2016-11" db="EMBL/GenBank/DDBJ databases">
        <authorList>
            <person name="Jaros S."/>
            <person name="Januszkiewicz K."/>
            <person name="Wedrychowicz H."/>
        </authorList>
    </citation>
    <scope>NUCLEOTIDE SEQUENCE [LARGE SCALE GENOMIC DNA]</scope>
    <source>
        <strain evidence="2 3">DSM 29589</strain>
    </source>
</reference>
<dbReference type="GO" id="GO:0016747">
    <property type="term" value="F:acyltransferase activity, transferring groups other than amino-acyl groups"/>
    <property type="evidence" value="ECO:0007669"/>
    <property type="project" value="InterPro"/>
</dbReference>
<dbReference type="Proteomes" id="UP000183974">
    <property type="component" value="Unassembled WGS sequence"/>
</dbReference>
<organism evidence="2 3">
    <name type="scientific">Roseovarius pacificus</name>
    <dbReference type="NCBI Taxonomy" id="337701"/>
    <lineage>
        <taxon>Bacteria</taxon>
        <taxon>Pseudomonadati</taxon>
        <taxon>Pseudomonadota</taxon>
        <taxon>Alphaproteobacteria</taxon>
        <taxon>Rhodobacterales</taxon>
        <taxon>Roseobacteraceae</taxon>
        <taxon>Roseovarius</taxon>
    </lineage>
</organism>
<keyword evidence="2" id="KW-0808">Transferase</keyword>
<dbReference type="AlphaFoldDB" id="A0A1M7EQE6"/>
<dbReference type="PROSITE" id="PS51186">
    <property type="entry name" value="GNAT"/>
    <property type="match status" value="1"/>
</dbReference>
<dbReference type="STRING" id="337701.SAMN05444398_107166"/>